<feature type="transmembrane region" description="Helical" evidence="2">
    <location>
        <begin position="126"/>
        <end position="146"/>
    </location>
</feature>
<feature type="region of interest" description="Disordered" evidence="1">
    <location>
        <begin position="394"/>
        <end position="496"/>
    </location>
</feature>
<dbReference type="AlphaFoldDB" id="A0A9W6QSF8"/>
<feature type="transmembrane region" description="Helical" evidence="2">
    <location>
        <begin position="363"/>
        <end position="389"/>
    </location>
</feature>
<feature type="transmembrane region" description="Helical" evidence="2">
    <location>
        <begin position="40"/>
        <end position="73"/>
    </location>
</feature>
<feature type="compositionally biased region" description="Acidic residues" evidence="1">
    <location>
        <begin position="413"/>
        <end position="469"/>
    </location>
</feature>
<comment type="caution">
    <text evidence="3">The sequence shown here is derived from an EMBL/GenBank/DDBJ whole genome shotgun (WGS) entry which is preliminary data.</text>
</comment>
<evidence type="ECO:0000313" key="3">
    <source>
        <dbReference type="EMBL" id="GLY63439.1"/>
    </source>
</evidence>
<feature type="transmembrane region" description="Helical" evidence="2">
    <location>
        <begin position="93"/>
        <end position="114"/>
    </location>
</feature>
<feature type="transmembrane region" description="Helical" evidence="2">
    <location>
        <begin position="197"/>
        <end position="221"/>
    </location>
</feature>
<keyword evidence="2" id="KW-0812">Transmembrane</keyword>
<dbReference type="EMBL" id="BSTI01000001">
    <property type="protein sequence ID" value="GLY63439.1"/>
    <property type="molecule type" value="Genomic_DNA"/>
</dbReference>
<feature type="transmembrane region" description="Helical" evidence="2">
    <location>
        <begin position="331"/>
        <end position="351"/>
    </location>
</feature>
<evidence type="ECO:0000256" key="2">
    <source>
        <dbReference type="SAM" id="Phobius"/>
    </source>
</evidence>
<proteinExistence type="predicted"/>
<feature type="transmembrane region" description="Helical" evidence="2">
    <location>
        <begin position="241"/>
        <end position="262"/>
    </location>
</feature>
<evidence type="ECO:0000256" key="1">
    <source>
        <dbReference type="SAM" id="MobiDB-lite"/>
    </source>
</evidence>
<sequence length="496" mass="49177">MQLLTRNRDLGRTVAVPDRSSEPAPAAGVRTVVAAALGPLIAGYAAVAAVLGLVTAIASVATFTVSGVLQAAGPGWLAAYQVPLTISGRPLGVLPLTATFAMCLLVACSAARAARRLDCREPRQMVNLVGSMAGAHALLGVVIAVLPGDTVVSAEPLAAFLIPGLIAAVSATLGLARGCGLVRAAGERLDPAAVRGLRAGVLGMAGLLAAGALVVTLSLVLSMPTVGRLFGASAPGFGSGAGMLLLSLGYFPNAIVCALSFAAGPGFSLGSVSVGPFSFSGGVVPGVPLLAGIPEHRALWWGVLMLLPAAVGALVGWTVRDSDANLLARLRTVAIAGGLAGLCCVPLSSLAGGRLGAGPFDPVAVPVGLLSLAAFCWIAVPGGLVAWLAGPPPAPATTDAHPEDSAGDSPGDVADDTPDSAPDDLPDDLSDDAESETASDAESEAASDAGDGEEAADESSEPAESEEPDIPLSENTAEEPEDDQTSPGAETPEQPS</sequence>
<feature type="transmembrane region" description="Helical" evidence="2">
    <location>
        <begin position="274"/>
        <end position="293"/>
    </location>
</feature>
<organism evidence="3 4">
    <name type="scientific">Amycolatopsis taiwanensis</name>
    <dbReference type="NCBI Taxonomy" id="342230"/>
    <lineage>
        <taxon>Bacteria</taxon>
        <taxon>Bacillati</taxon>
        <taxon>Actinomycetota</taxon>
        <taxon>Actinomycetes</taxon>
        <taxon>Pseudonocardiales</taxon>
        <taxon>Pseudonocardiaceae</taxon>
        <taxon>Amycolatopsis</taxon>
    </lineage>
</organism>
<name>A0A9W6QSF8_9PSEU</name>
<reference evidence="3" key="1">
    <citation type="submission" date="2023-03" db="EMBL/GenBank/DDBJ databases">
        <title>Amycolatopsis taiwanensis NBRC 103393.</title>
        <authorList>
            <person name="Ichikawa N."/>
            <person name="Sato H."/>
            <person name="Tonouchi N."/>
        </authorList>
    </citation>
    <scope>NUCLEOTIDE SEQUENCE</scope>
    <source>
        <strain evidence="3">NBRC 103393</strain>
    </source>
</reference>
<feature type="transmembrane region" description="Helical" evidence="2">
    <location>
        <begin position="158"/>
        <end position="176"/>
    </location>
</feature>
<keyword evidence="2" id="KW-0472">Membrane</keyword>
<accession>A0A9W6QSF8</accession>
<dbReference type="Pfam" id="PF19877">
    <property type="entry name" value="DUF6350"/>
    <property type="match status" value="1"/>
</dbReference>
<gene>
    <name evidence="3" type="ORF">Atai01_00580</name>
</gene>
<keyword evidence="2" id="KW-1133">Transmembrane helix</keyword>
<protein>
    <submittedName>
        <fullName evidence="3">Uncharacterized protein</fullName>
    </submittedName>
</protein>
<dbReference type="InterPro" id="IPR045931">
    <property type="entry name" value="DUF6350"/>
</dbReference>
<evidence type="ECO:0000313" key="4">
    <source>
        <dbReference type="Proteomes" id="UP001165136"/>
    </source>
</evidence>
<keyword evidence="4" id="KW-1185">Reference proteome</keyword>
<dbReference type="Proteomes" id="UP001165136">
    <property type="component" value="Unassembled WGS sequence"/>
</dbReference>
<feature type="transmembrane region" description="Helical" evidence="2">
    <location>
        <begin position="299"/>
        <end position="319"/>
    </location>
</feature>